<gene>
    <name evidence="2" type="ORF">VP01_164g12</name>
</gene>
<protein>
    <submittedName>
        <fullName evidence="2">Uncharacterized protein</fullName>
    </submittedName>
</protein>
<evidence type="ECO:0000256" key="1">
    <source>
        <dbReference type="SAM" id="MobiDB-lite"/>
    </source>
</evidence>
<accession>A0A0L6VGI5</accession>
<name>A0A0L6VGI5_9BASI</name>
<evidence type="ECO:0000313" key="3">
    <source>
        <dbReference type="Proteomes" id="UP000037035"/>
    </source>
</evidence>
<dbReference type="AlphaFoldDB" id="A0A0L6VGI5"/>
<dbReference type="VEuPathDB" id="FungiDB:VP01_164g12"/>
<feature type="compositionally biased region" description="Polar residues" evidence="1">
    <location>
        <begin position="94"/>
        <end position="105"/>
    </location>
</feature>
<dbReference type="Proteomes" id="UP000037035">
    <property type="component" value="Unassembled WGS sequence"/>
</dbReference>
<keyword evidence="3" id="KW-1185">Reference proteome</keyword>
<dbReference type="EMBL" id="LAVV01006448">
    <property type="protein sequence ID" value="KNZ59881.1"/>
    <property type="molecule type" value="Genomic_DNA"/>
</dbReference>
<sequence length="384" mass="43601">MDMQHINKHTSWTLLSCATQLSTSTSLCHNQTQHCYSTPTISAPTNPYESIIEKLAGKIGSLKATINLKKPHQECWPIHLKFCQKEEKSSINNTPKIKTSCFNPSRTHEGGEPPKRRKSITKTAVVKASPKQHPQPMQNGLSSQLFTHKSVSSAAYLKLHPLFVHIKILWGLLKQDLVPRAPDLSTLEEFYWCFRRTKKIKQAVNSGLANSPIRESQIECLKNAQSGQSRLMAQLGLSIWCPNLDEDSASFSQPLSGYAYLKVNPEMANNMSLLIPAYNHFIHYLQLKKYNKELKKKGNLRKKHQTKNSIRIARGCVINTRNFNVKLVEAKGYYKIKNLPYRSLNANQFFCKLDDVMKNAAKQDPLAKTSRHGAKRVTNQLLHP</sequence>
<evidence type="ECO:0000313" key="2">
    <source>
        <dbReference type="EMBL" id="KNZ59881.1"/>
    </source>
</evidence>
<dbReference type="STRING" id="27349.A0A0L6VGI5"/>
<reference evidence="2 3" key="1">
    <citation type="submission" date="2015-08" db="EMBL/GenBank/DDBJ databases">
        <title>Next Generation Sequencing and Analysis of the Genome of Puccinia sorghi L Schw, the Causal Agent of Maize Common Rust.</title>
        <authorList>
            <person name="Rochi L."/>
            <person name="Burguener G."/>
            <person name="Darino M."/>
            <person name="Turjanski A."/>
            <person name="Kreff E."/>
            <person name="Dieguez M.J."/>
            <person name="Sacco F."/>
        </authorList>
    </citation>
    <scope>NUCLEOTIDE SEQUENCE [LARGE SCALE GENOMIC DNA]</scope>
    <source>
        <strain evidence="2 3">RO10H11247</strain>
    </source>
</reference>
<feature type="region of interest" description="Disordered" evidence="1">
    <location>
        <begin position="364"/>
        <end position="384"/>
    </location>
</feature>
<feature type="region of interest" description="Disordered" evidence="1">
    <location>
        <begin position="94"/>
        <end position="120"/>
    </location>
</feature>
<proteinExistence type="predicted"/>
<comment type="caution">
    <text evidence="2">The sequence shown here is derived from an EMBL/GenBank/DDBJ whole genome shotgun (WGS) entry which is preliminary data.</text>
</comment>
<organism evidence="2 3">
    <name type="scientific">Puccinia sorghi</name>
    <dbReference type="NCBI Taxonomy" id="27349"/>
    <lineage>
        <taxon>Eukaryota</taxon>
        <taxon>Fungi</taxon>
        <taxon>Dikarya</taxon>
        <taxon>Basidiomycota</taxon>
        <taxon>Pucciniomycotina</taxon>
        <taxon>Pucciniomycetes</taxon>
        <taxon>Pucciniales</taxon>
        <taxon>Pucciniaceae</taxon>
        <taxon>Puccinia</taxon>
    </lineage>
</organism>